<evidence type="ECO:0000256" key="1">
    <source>
        <dbReference type="ARBA" id="ARBA00004571"/>
    </source>
</evidence>
<evidence type="ECO:0000256" key="3">
    <source>
        <dbReference type="ARBA" id="ARBA00022452"/>
    </source>
</evidence>
<dbReference type="PANTHER" id="PTHR35093:SF1">
    <property type="entry name" value="OUTER MEMBRANE LONG-CHAIN FATTY ACID RECEPTOR FADL FAMILY"/>
    <property type="match status" value="1"/>
</dbReference>
<sequence length="418" mass="45830">MTQNMRLFKKSLLAVTVALASGQTMAAGFQINAQSATGIGRAFAGDAVIADNAAVMARNPAAMALFDEKALSLGFESITSMIEVKDVTYSGTFTGPQDVANTDDVGGTSIAPNIHFIMPVNDKFAWGVNAYSNFGTKTEFSDDYVAAEYGGLTDVKSFNFGLAGSYRLNEQWSFGAGLDLIYGQGTMKRVAGKGFPGTPVGPGTPLLDVDKADGWAVGFNVGTVYELDENNRFGLSYRYSPKFEAEDDKGQKITLPLPDMAEFSGYHKITDTKFAVHYSIQYIGWSAFDKIEFENLQDSVLTGSYDKPYEWQDGWHYSIGGTYYLNTDWTLRAGYMYDTSAQDKVTSISVPDSDRQWLSAGFTYHIDTKSNIDFGFTYLMGDDVKVNENTTVGIELTKIQATTHADAILFGLQYSRTF</sequence>
<feature type="chain" id="PRO_5034492647" evidence="8">
    <location>
        <begin position="27"/>
        <end position="418"/>
    </location>
</feature>
<gene>
    <name evidence="9" type="ORF">I7730_03860</name>
</gene>
<dbReference type="Pfam" id="PF03349">
    <property type="entry name" value="Toluene_X"/>
    <property type="match status" value="1"/>
</dbReference>
<proteinExistence type="inferred from homology"/>
<dbReference type="Gene3D" id="2.40.160.60">
    <property type="entry name" value="Outer membrane protein transport protein (OMPP1/FadL/TodX)"/>
    <property type="match status" value="1"/>
</dbReference>
<dbReference type="InterPro" id="IPR005017">
    <property type="entry name" value="OMPP1/FadL/TodX"/>
</dbReference>
<comment type="similarity">
    <text evidence="2">Belongs to the OmpP1/FadL family.</text>
</comment>
<keyword evidence="6" id="KW-0472">Membrane</keyword>
<reference evidence="9" key="2">
    <citation type="submission" date="2019-01" db="EMBL/GenBank/DDBJ databases">
        <authorList>
            <consortium name="NCBI Pathogen Detection Project"/>
        </authorList>
    </citation>
    <scope>NUCLEOTIDE SEQUENCE</scope>
    <source>
        <strain evidence="9">BCW_3452</strain>
    </source>
</reference>
<accession>A0A8H9MVZ3</accession>
<protein>
    <submittedName>
        <fullName evidence="9">Transporter</fullName>
    </submittedName>
</protein>
<comment type="caution">
    <text evidence="9">The sequence shown here is derived from an EMBL/GenBank/DDBJ whole genome shotgun (WGS) entry which is preliminary data.</text>
</comment>
<reference evidence="9" key="1">
    <citation type="journal article" date="2018" name="Genome Biol.">
        <title>SKESA: strategic k-mer extension for scrupulous assemblies.</title>
        <authorList>
            <person name="Souvorov A."/>
            <person name="Agarwala R."/>
            <person name="Lipman D.J."/>
        </authorList>
    </citation>
    <scope>NUCLEOTIDE SEQUENCE</scope>
    <source>
        <strain evidence="9">BCW_3452</strain>
    </source>
</reference>
<evidence type="ECO:0000256" key="7">
    <source>
        <dbReference type="ARBA" id="ARBA00023237"/>
    </source>
</evidence>
<evidence type="ECO:0000256" key="4">
    <source>
        <dbReference type="ARBA" id="ARBA00022692"/>
    </source>
</evidence>
<evidence type="ECO:0000256" key="6">
    <source>
        <dbReference type="ARBA" id="ARBA00023136"/>
    </source>
</evidence>
<comment type="subcellular location">
    <subcellularLocation>
        <location evidence="1">Cell outer membrane</location>
        <topology evidence="1">Multi-pass membrane protein</topology>
    </subcellularLocation>
</comment>
<evidence type="ECO:0000256" key="8">
    <source>
        <dbReference type="SAM" id="SignalP"/>
    </source>
</evidence>
<dbReference type="SUPFAM" id="SSF56935">
    <property type="entry name" value="Porins"/>
    <property type="match status" value="1"/>
</dbReference>
<evidence type="ECO:0000313" key="9">
    <source>
        <dbReference type="EMBL" id="HAS8538917.1"/>
    </source>
</evidence>
<keyword evidence="4" id="KW-0812">Transmembrane</keyword>
<dbReference type="PANTHER" id="PTHR35093">
    <property type="entry name" value="OUTER MEMBRANE PROTEIN NMB0088-RELATED"/>
    <property type="match status" value="1"/>
</dbReference>
<organism evidence="9">
    <name type="scientific">Vibrio vulnificus</name>
    <dbReference type="NCBI Taxonomy" id="672"/>
    <lineage>
        <taxon>Bacteria</taxon>
        <taxon>Pseudomonadati</taxon>
        <taxon>Pseudomonadota</taxon>
        <taxon>Gammaproteobacteria</taxon>
        <taxon>Vibrionales</taxon>
        <taxon>Vibrionaceae</taxon>
        <taxon>Vibrio</taxon>
    </lineage>
</organism>
<keyword evidence="3" id="KW-1134">Transmembrane beta strand</keyword>
<dbReference type="Proteomes" id="UP000863257">
    <property type="component" value="Unassembled WGS sequence"/>
</dbReference>
<keyword evidence="5 8" id="KW-0732">Signal</keyword>
<evidence type="ECO:0000256" key="5">
    <source>
        <dbReference type="ARBA" id="ARBA00022729"/>
    </source>
</evidence>
<dbReference type="EMBL" id="DACRBY010000003">
    <property type="protein sequence ID" value="HAS8538917.1"/>
    <property type="molecule type" value="Genomic_DNA"/>
</dbReference>
<dbReference type="GO" id="GO:0015483">
    <property type="term" value="F:long-chain fatty acid transporting porin activity"/>
    <property type="evidence" value="ECO:0007669"/>
    <property type="project" value="TreeGrafter"/>
</dbReference>
<keyword evidence="7" id="KW-0998">Cell outer membrane</keyword>
<name>A0A8H9MVZ3_VIBVL</name>
<evidence type="ECO:0000256" key="2">
    <source>
        <dbReference type="ARBA" id="ARBA00008163"/>
    </source>
</evidence>
<dbReference type="RefSeq" id="WP_058667132.1">
    <property type="nucleotide sequence ID" value="NZ_CP035784.1"/>
</dbReference>
<feature type="signal peptide" evidence="8">
    <location>
        <begin position="1"/>
        <end position="26"/>
    </location>
</feature>
<dbReference type="GO" id="GO:0009279">
    <property type="term" value="C:cell outer membrane"/>
    <property type="evidence" value="ECO:0007669"/>
    <property type="project" value="UniProtKB-SubCell"/>
</dbReference>
<dbReference type="AlphaFoldDB" id="A0A8H9MVZ3"/>